<evidence type="ECO:0000256" key="4">
    <source>
        <dbReference type="ARBA" id="ARBA00022692"/>
    </source>
</evidence>
<feature type="compositionally biased region" description="Acidic residues" evidence="7">
    <location>
        <begin position="604"/>
        <end position="618"/>
    </location>
</feature>
<keyword evidence="4 8" id="KW-0812">Transmembrane</keyword>
<evidence type="ECO:0000313" key="11">
    <source>
        <dbReference type="Proteomes" id="UP001233271"/>
    </source>
</evidence>
<feature type="transmembrane region" description="Helical" evidence="8">
    <location>
        <begin position="831"/>
        <end position="850"/>
    </location>
</feature>
<accession>A0AA48L7P2</accession>
<feature type="transmembrane region" description="Helical" evidence="8">
    <location>
        <begin position="117"/>
        <end position="139"/>
    </location>
</feature>
<dbReference type="Gene3D" id="1.20.1420.30">
    <property type="entry name" value="NCX, central ion-binding region"/>
    <property type="match status" value="2"/>
</dbReference>
<dbReference type="KEGG" id="ccac:CcaHIS019_0510310"/>
<feature type="compositionally biased region" description="Low complexity" evidence="7">
    <location>
        <begin position="429"/>
        <end position="442"/>
    </location>
</feature>
<feature type="transmembrane region" description="Helical" evidence="8">
    <location>
        <begin position="566"/>
        <end position="586"/>
    </location>
</feature>
<evidence type="ECO:0000256" key="6">
    <source>
        <dbReference type="ARBA" id="ARBA00023136"/>
    </source>
</evidence>
<keyword evidence="6 8" id="KW-0472">Membrane</keyword>
<proteinExistence type="inferred from homology"/>
<evidence type="ECO:0000259" key="9">
    <source>
        <dbReference type="Pfam" id="PF01699"/>
    </source>
</evidence>
<dbReference type="PANTHER" id="PTHR12266:SF0">
    <property type="entry name" value="MITOCHONDRIAL SODIUM_CALCIUM EXCHANGER PROTEIN"/>
    <property type="match status" value="1"/>
</dbReference>
<comment type="subcellular location">
    <subcellularLocation>
        <location evidence="1">Membrane</location>
        <topology evidence="1">Multi-pass membrane protein</topology>
    </subcellularLocation>
</comment>
<feature type="transmembrane region" description="Helical" evidence="8">
    <location>
        <begin position="21"/>
        <end position="40"/>
    </location>
</feature>
<dbReference type="PANTHER" id="PTHR12266">
    <property type="entry name" value="NA+/CA2+ K+ INDEPENDENT EXCHANGER"/>
    <property type="match status" value="1"/>
</dbReference>
<feature type="transmembrane region" description="Helical" evidence="8">
    <location>
        <begin position="691"/>
        <end position="711"/>
    </location>
</feature>
<gene>
    <name evidence="10" type="ORF">CcaverHIS019_0510310</name>
</gene>
<dbReference type="GO" id="GO:0006874">
    <property type="term" value="P:intracellular calcium ion homeostasis"/>
    <property type="evidence" value="ECO:0007669"/>
    <property type="project" value="TreeGrafter"/>
</dbReference>
<feature type="region of interest" description="Disordered" evidence="7">
    <location>
        <begin position="593"/>
        <end position="622"/>
    </location>
</feature>
<keyword evidence="11" id="KW-1185">Reference proteome</keyword>
<dbReference type="GO" id="GO:0008324">
    <property type="term" value="F:monoatomic cation transmembrane transporter activity"/>
    <property type="evidence" value="ECO:0007669"/>
    <property type="project" value="TreeGrafter"/>
</dbReference>
<dbReference type="GeneID" id="85497273"/>
<evidence type="ECO:0000313" key="10">
    <source>
        <dbReference type="EMBL" id="BEI93403.1"/>
    </source>
</evidence>
<feature type="transmembrane region" description="Helical" evidence="8">
    <location>
        <begin position="862"/>
        <end position="879"/>
    </location>
</feature>
<comment type="similarity">
    <text evidence="2">Belongs to the Ca(2+):cation antiporter (CaCA) (TC 2.A.19) family.</text>
</comment>
<feature type="domain" description="Sodium/calcium exchanger membrane region" evidence="9">
    <location>
        <begin position="95"/>
        <end position="235"/>
    </location>
</feature>
<evidence type="ECO:0000256" key="1">
    <source>
        <dbReference type="ARBA" id="ARBA00004141"/>
    </source>
</evidence>
<name>A0AA48L7P2_9TREE</name>
<evidence type="ECO:0000256" key="5">
    <source>
        <dbReference type="ARBA" id="ARBA00022989"/>
    </source>
</evidence>
<feature type="transmembrane region" description="Helical" evidence="8">
    <location>
        <begin position="723"/>
        <end position="742"/>
    </location>
</feature>
<evidence type="ECO:0000256" key="2">
    <source>
        <dbReference type="ARBA" id="ARBA00008170"/>
    </source>
</evidence>
<feature type="transmembrane region" description="Helical" evidence="8">
    <location>
        <begin position="790"/>
        <end position="811"/>
    </location>
</feature>
<reference evidence="10" key="1">
    <citation type="journal article" date="2023" name="BMC Genomics">
        <title>Chromosome-level genome assemblies of Cutaneotrichosporon spp. (Trichosporonales, Basidiomycota) reveal imbalanced evolution between nucleotide sequences and chromosome synteny.</title>
        <authorList>
            <person name="Kobayashi Y."/>
            <person name="Kayamori A."/>
            <person name="Aoki K."/>
            <person name="Shiwa Y."/>
            <person name="Matsutani M."/>
            <person name="Fujita N."/>
            <person name="Sugita T."/>
            <person name="Iwasaki W."/>
            <person name="Tanaka N."/>
            <person name="Takashima M."/>
        </authorList>
    </citation>
    <scope>NUCLEOTIDE SEQUENCE</scope>
    <source>
        <strain evidence="10">HIS019</strain>
    </source>
</reference>
<evidence type="ECO:0000256" key="8">
    <source>
        <dbReference type="SAM" id="Phobius"/>
    </source>
</evidence>
<keyword evidence="3" id="KW-0813">Transport</keyword>
<keyword evidence="5 8" id="KW-1133">Transmembrane helix</keyword>
<feature type="transmembrane region" description="Helical" evidence="8">
    <location>
        <begin position="85"/>
        <end position="105"/>
    </location>
</feature>
<feature type="transmembrane region" description="Helical" evidence="8">
    <location>
        <begin position="192"/>
        <end position="210"/>
    </location>
</feature>
<feature type="compositionally biased region" description="Polar residues" evidence="7">
    <location>
        <begin position="359"/>
        <end position="372"/>
    </location>
</feature>
<dbReference type="GO" id="GO:0016020">
    <property type="term" value="C:membrane"/>
    <property type="evidence" value="ECO:0007669"/>
    <property type="project" value="UniProtKB-SubCell"/>
</dbReference>
<feature type="transmembrane region" description="Helical" evidence="8">
    <location>
        <begin position="762"/>
        <end position="783"/>
    </location>
</feature>
<feature type="region of interest" description="Disordered" evidence="7">
    <location>
        <begin position="351"/>
        <end position="380"/>
    </location>
</feature>
<sequence>MANGTRPRGRRRERLRRPKPVGAAAWMIVGATLLLCFLVVPRLRETPDLSRITKRALSLEDGGGGGGGSLLHIPYESMFEATPPALQPLCLAFFVLVLLFLFCSISITASDFFCPNLASMAAFLGLSETTAGVTLLAFGNGSPDVFSTFVAMREGTFGLAAGELIGAATFITSIVVGSIAMVQPFQVPRYPFLRDIAFFMVAVVMFMWTLADGHLTLRESGAMIGLYVVYVIVVVGGNWWQHRQRRKEEYAQLGWKTIPRDEERAAPPVENADALLVPSPTSPGFVSPHFSAGRFGRRASSASFQLAAQEAAEARPMPQSAHWIDDESDAPRAAFSLLGAVEFRDVVNSLKQSGDLPSPGSSRFTTRPSTPLRSPLHESADSDYFHSHRTKHHRHSSIQGLAAVERRVSVTRTRSGSLHPAWSNRPTRQSTLEEPSELSPVSSSPPQPSSDRDVEHIPLSASPRNKHKLTLDIPQREATALVARTSPPATASTVWSRGGSAGASAMTPADVPQIAVQNEDGGEEAPVMAPSRTQTVELAARHGLNKLSVILHTLFPSLQGFHHKSLLGMGLAVLSVPAIFILTLTLPVTDDGRTDEGGIALPGADDEPLADATGDDDDDRRVAPEVSGDLHHLVHSDFPHRRWSVDDETESSCSACSDEDDCMVFNPVLTAAQCIFGPVVCGYLVFQDEPYLRWVLLGAGVAGAVVAVAVLKLATDGTSQPWRLIRCCCGFICSMVWIGTIADEVVSVLMTFGEIFGLSDAIIGLTIFAIGNSLADLVANVTIAQFSPNMAYAACFGGPMLNLLLGVGAGGSYSILWSRSHTPVMLDFSPTLWVSAVGLVIVLATTAVVVPLNKYRIDKRWALCLLIAYATLMTVNVVVEIRSERRGGKGDA</sequence>
<dbReference type="RefSeq" id="XP_060458668.1">
    <property type="nucleotide sequence ID" value="XM_060602257.1"/>
</dbReference>
<organism evidence="10 11">
    <name type="scientific">Cutaneotrichosporon cavernicola</name>
    <dbReference type="NCBI Taxonomy" id="279322"/>
    <lineage>
        <taxon>Eukaryota</taxon>
        <taxon>Fungi</taxon>
        <taxon>Dikarya</taxon>
        <taxon>Basidiomycota</taxon>
        <taxon>Agaricomycotina</taxon>
        <taxon>Tremellomycetes</taxon>
        <taxon>Trichosporonales</taxon>
        <taxon>Trichosporonaceae</taxon>
        <taxon>Cutaneotrichosporon</taxon>
    </lineage>
</organism>
<dbReference type="InterPro" id="IPR044880">
    <property type="entry name" value="NCX_ion-bd_dom_sf"/>
</dbReference>
<dbReference type="AlphaFoldDB" id="A0AA48L7P2"/>
<dbReference type="Proteomes" id="UP001233271">
    <property type="component" value="Chromosome 5"/>
</dbReference>
<dbReference type="Pfam" id="PF01699">
    <property type="entry name" value="Na_Ca_ex"/>
    <property type="match status" value="2"/>
</dbReference>
<protein>
    <recommendedName>
        <fullName evidence="9">Sodium/calcium exchanger membrane region domain-containing protein</fullName>
    </recommendedName>
</protein>
<dbReference type="InterPro" id="IPR051359">
    <property type="entry name" value="CaCA_antiporter"/>
</dbReference>
<dbReference type="EMBL" id="AP028216">
    <property type="protein sequence ID" value="BEI93403.1"/>
    <property type="molecule type" value="Genomic_DNA"/>
</dbReference>
<evidence type="ECO:0000256" key="3">
    <source>
        <dbReference type="ARBA" id="ARBA00022448"/>
    </source>
</evidence>
<feature type="transmembrane region" description="Helical" evidence="8">
    <location>
        <begin position="159"/>
        <end position="180"/>
    </location>
</feature>
<evidence type="ECO:0000256" key="7">
    <source>
        <dbReference type="SAM" id="MobiDB-lite"/>
    </source>
</evidence>
<feature type="domain" description="Sodium/calcium exchanger membrane region" evidence="9">
    <location>
        <begin position="729"/>
        <end position="876"/>
    </location>
</feature>
<dbReference type="InterPro" id="IPR004837">
    <property type="entry name" value="NaCa_Exmemb"/>
</dbReference>
<feature type="region of interest" description="Disordered" evidence="7">
    <location>
        <begin position="409"/>
        <end position="459"/>
    </location>
</feature>
<feature type="transmembrane region" description="Helical" evidence="8">
    <location>
        <begin position="222"/>
        <end position="240"/>
    </location>
</feature>